<dbReference type="AlphaFoldDB" id="A0A6A4THL7"/>
<proteinExistence type="predicted"/>
<reference evidence="1 2" key="1">
    <citation type="submission" date="2019-06" db="EMBL/GenBank/DDBJ databases">
        <title>Draft genomes of female and male turbot (Scophthalmus maximus).</title>
        <authorList>
            <person name="Xu H."/>
            <person name="Xu X.-W."/>
            <person name="Shao C."/>
            <person name="Chen S."/>
        </authorList>
    </citation>
    <scope>NUCLEOTIDE SEQUENCE [LARGE SCALE GENOMIC DNA]</scope>
    <source>
        <strain evidence="1">Ysfricsl-2016a</strain>
        <tissue evidence="1">Blood</tissue>
    </source>
</reference>
<name>A0A6A4THL7_SCOMX</name>
<dbReference type="EMBL" id="VEVO01000005">
    <property type="protein sequence ID" value="KAF0041582.1"/>
    <property type="molecule type" value="Genomic_DNA"/>
</dbReference>
<accession>A0A6A4THL7</accession>
<comment type="caution">
    <text evidence="1">The sequence shown here is derived from an EMBL/GenBank/DDBJ whole genome shotgun (WGS) entry which is preliminary data.</text>
</comment>
<gene>
    <name evidence="1" type="ORF">F2P81_005114</name>
</gene>
<protein>
    <recommendedName>
        <fullName evidence="3">Reverse transcriptase domain-containing protein</fullName>
    </recommendedName>
</protein>
<dbReference type="Proteomes" id="UP000438429">
    <property type="component" value="Unassembled WGS sequence"/>
</dbReference>
<evidence type="ECO:0000313" key="2">
    <source>
        <dbReference type="Proteomes" id="UP000438429"/>
    </source>
</evidence>
<organism evidence="1 2">
    <name type="scientific">Scophthalmus maximus</name>
    <name type="common">Turbot</name>
    <name type="synonym">Psetta maxima</name>
    <dbReference type="NCBI Taxonomy" id="52904"/>
    <lineage>
        <taxon>Eukaryota</taxon>
        <taxon>Metazoa</taxon>
        <taxon>Chordata</taxon>
        <taxon>Craniata</taxon>
        <taxon>Vertebrata</taxon>
        <taxon>Euteleostomi</taxon>
        <taxon>Actinopterygii</taxon>
        <taxon>Neopterygii</taxon>
        <taxon>Teleostei</taxon>
        <taxon>Neoteleostei</taxon>
        <taxon>Acanthomorphata</taxon>
        <taxon>Carangaria</taxon>
        <taxon>Pleuronectiformes</taxon>
        <taxon>Pleuronectoidei</taxon>
        <taxon>Scophthalmidae</taxon>
        <taxon>Scophthalmus</taxon>
    </lineage>
</organism>
<evidence type="ECO:0008006" key="3">
    <source>
        <dbReference type="Google" id="ProtNLM"/>
    </source>
</evidence>
<sequence length="104" mass="11814">MILEVEKININTKKRKEKNPGSQNLLRVYDEPLLSADAGDCPLLILLDLGATFDTLDHQILTERLQKVVGVEGRARDWIPFFLCERKRRAAERDRTGPDRTGPG</sequence>
<evidence type="ECO:0000313" key="1">
    <source>
        <dbReference type="EMBL" id="KAF0041582.1"/>
    </source>
</evidence>